<keyword evidence="2" id="KW-1185">Reference proteome</keyword>
<dbReference type="Pfam" id="PF06041">
    <property type="entry name" value="DUF924"/>
    <property type="match status" value="1"/>
</dbReference>
<dbReference type="RefSeq" id="WP_264327825.1">
    <property type="nucleotide sequence ID" value="NZ_JADEXQ010000142.1"/>
</dbReference>
<dbReference type="InterPro" id="IPR011990">
    <property type="entry name" value="TPR-like_helical_dom_sf"/>
</dbReference>
<sequence>MGHGEKVLQFWFGEDFRRPDLKPQKKWFIKDDIFDQSVREWFSGVYQQATEGRFEDWMETAEGALALTIVLDQFPRNMFRDTPKAFASDAQALMVASQAIDRDFDQDVSPVMRVFFYVPFEHSENLANQHRCVELFQSLATEPALKSYPEYALKHQAVIKQFGRFPHRNEILGRTSTPEELTFLQQPGSRF</sequence>
<dbReference type="AlphaFoldDB" id="A0A928VTY6"/>
<reference evidence="1" key="1">
    <citation type="submission" date="2020-10" db="EMBL/GenBank/DDBJ databases">
        <authorList>
            <person name="Castelo-Branco R."/>
            <person name="Eusebio N."/>
            <person name="Adriana R."/>
            <person name="Vieira A."/>
            <person name="Brugerolle De Fraissinette N."/>
            <person name="Rezende De Castro R."/>
            <person name="Schneider M.P."/>
            <person name="Vasconcelos V."/>
            <person name="Leao P.N."/>
        </authorList>
    </citation>
    <scope>NUCLEOTIDE SEQUENCE</scope>
    <source>
        <strain evidence="1">LEGE 11480</strain>
    </source>
</reference>
<proteinExistence type="predicted"/>
<protein>
    <submittedName>
        <fullName evidence="1">DUF924 domain-containing protein</fullName>
    </submittedName>
</protein>
<dbReference type="SUPFAM" id="SSF48452">
    <property type="entry name" value="TPR-like"/>
    <property type="match status" value="1"/>
</dbReference>
<accession>A0A928VTY6</accession>
<evidence type="ECO:0000313" key="1">
    <source>
        <dbReference type="EMBL" id="MBE9033011.1"/>
    </source>
</evidence>
<dbReference type="Gene3D" id="1.25.40.10">
    <property type="entry name" value="Tetratricopeptide repeat domain"/>
    <property type="match status" value="1"/>
</dbReference>
<dbReference type="EMBL" id="JADEXQ010000142">
    <property type="protein sequence ID" value="MBE9033011.1"/>
    <property type="molecule type" value="Genomic_DNA"/>
</dbReference>
<dbReference type="InterPro" id="IPR010323">
    <property type="entry name" value="DUF924"/>
</dbReference>
<comment type="caution">
    <text evidence="1">The sequence shown here is derived from an EMBL/GenBank/DDBJ whole genome shotgun (WGS) entry which is preliminary data.</text>
</comment>
<organism evidence="1 2">
    <name type="scientific">Romeriopsis navalis LEGE 11480</name>
    <dbReference type="NCBI Taxonomy" id="2777977"/>
    <lineage>
        <taxon>Bacteria</taxon>
        <taxon>Bacillati</taxon>
        <taxon>Cyanobacteriota</taxon>
        <taxon>Cyanophyceae</taxon>
        <taxon>Leptolyngbyales</taxon>
        <taxon>Leptolyngbyaceae</taxon>
        <taxon>Romeriopsis</taxon>
        <taxon>Romeriopsis navalis</taxon>
    </lineage>
</organism>
<gene>
    <name evidence="1" type="ORF">IQ266_25065</name>
</gene>
<dbReference type="Gene3D" id="1.20.58.320">
    <property type="entry name" value="TPR-like"/>
    <property type="match status" value="1"/>
</dbReference>
<dbReference type="Proteomes" id="UP000625316">
    <property type="component" value="Unassembled WGS sequence"/>
</dbReference>
<evidence type="ECO:0000313" key="2">
    <source>
        <dbReference type="Proteomes" id="UP000625316"/>
    </source>
</evidence>
<name>A0A928VTY6_9CYAN</name>